<evidence type="ECO:0000313" key="1">
    <source>
        <dbReference type="EMBL" id="RCX00499.1"/>
    </source>
</evidence>
<dbReference type="Proteomes" id="UP000253517">
    <property type="component" value="Unassembled WGS sequence"/>
</dbReference>
<name>A0A368ZUM0_9FLAO</name>
<protein>
    <submittedName>
        <fullName evidence="1">Uncharacterized protein</fullName>
    </submittedName>
</protein>
<sequence>MSSDVSYFLRKPLRSFEVRLPLNKLQKRFNLVIRDIFLFGFIVNRDQEDGIIGHVKMGNNPCSTGFSFAF</sequence>
<proteinExistence type="predicted"/>
<accession>A0A368ZUM0</accession>
<reference evidence="1 2" key="1">
    <citation type="submission" date="2018-07" db="EMBL/GenBank/DDBJ databases">
        <title>Genomic Encyclopedia of Type Strains, Phase IV (KMG-IV): sequencing the most valuable type-strain genomes for metagenomic binning, comparative biology and taxonomic classification.</title>
        <authorList>
            <person name="Goeker M."/>
        </authorList>
    </citation>
    <scope>NUCLEOTIDE SEQUENCE [LARGE SCALE GENOMIC DNA]</scope>
    <source>
        <strain evidence="1 2">DSM 21410</strain>
    </source>
</reference>
<gene>
    <name evidence="1" type="ORF">DES35_1145</name>
</gene>
<dbReference type="AlphaFoldDB" id="A0A368ZUM0"/>
<keyword evidence="2" id="KW-1185">Reference proteome</keyword>
<organism evidence="1 2">
    <name type="scientific">Schleiferia thermophila</name>
    <dbReference type="NCBI Taxonomy" id="884107"/>
    <lineage>
        <taxon>Bacteria</taxon>
        <taxon>Pseudomonadati</taxon>
        <taxon>Bacteroidota</taxon>
        <taxon>Flavobacteriia</taxon>
        <taxon>Flavobacteriales</taxon>
        <taxon>Schleiferiaceae</taxon>
        <taxon>Schleiferia</taxon>
    </lineage>
</organism>
<dbReference type="EMBL" id="QPJS01000014">
    <property type="protein sequence ID" value="RCX00499.1"/>
    <property type="molecule type" value="Genomic_DNA"/>
</dbReference>
<evidence type="ECO:0000313" key="2">
    <source>
        <dbReference type="Proteomes" id="UP000253517"/>
    </source>
</evidence>
<comment type="caution">
    <text evidence="1">The sequence shown here is derived from an EMBL/GenBank/DDBJ whole genome shotgun (WGS) entry which is preliminary data.</text>
</comment>